<evidence type="ECO:0000256" key="2">
    <source>
        <dbReference type="SAM" id="MobiDB-lite"/>
    </source>
</evidence>
<accession>A0A9P6C5Y4</accession>
<organism evidence="3 4">
    <name type="scientific">Macrolepiota fuliginosa MF-IS2</name>
    <dbReference type="NCBI Taxonomy" id="1400762"/>
    <lineage>
        <taxon>Eukaryota</taxon>
        <taxon>Fungi</taxon>
        <taxon>Dikarya</taxon>
        <taxon>Basidiomycota</taxon>
        <taxon>Agaricomycotina</taxon>
        <taxon>Agaricomycetes</taxon>
        <taxon>Agaricomycetidae</taxon>
        <taxon>Agaricales</taxon>
        <taxon>Agaricineae</taxon>
        <taxon>Agaricaceae</taxon>
        <taxon>Macrolepiota</taxon>
    </lineage>
</organism>
<dbReference type="InterPro" id="IPR018392">
    <property type="entry name" value="LysM"/>
</dbReference>
<protein>
    <recommendedName>
        <fullName evidence="5">LysM domain-containing protein</fullName>
    </recommendedName>
</protein>
<feature type="region of interest" description="Disordered" evidence="2">
    <location>
        <begin position="117"/>
        <end position="139"/>
    </location>
</feature>
<dbReference type="CDD" id="cd00118">
    <property type="entry name" value="LysM"/>
    <property type="match status" value="1"/>
</dbReference>
<evidence type="ECO:0008006" key="5">
    <source>
        <dbReference type="Google" id="ProtNLM"/>
    </source>
</evidence>
<evidence type="ECO:0000313" key="3">
    <source>
        <dbReference type="EMBL" id="KAF9453426.1"/>
    </source>
</evidence>
<feature type="non-terminal residue" evidence="3">
    <location>
        <position position="1"/>
    </location>
</feature>
<dbReference type="SUPFAM" id="SSF54106">
    <property type="entry name" value="LysM domain"/>
    <property type="match status" value="1"/>
</dbReference>
<sequence length="159" mass="18208">KYYIEPRDSVHGIALRFGVNARELCRQNNLPFSTLSTTPHLLHTRAFLELPPSSKPIPLQYVLSEEDQAERDAQRARERAEKKLQMVTKEVDWQVAKAYIALAENVGIGDEVIRKRKEASEMKAPRPITGSSNDNLESRAVDMYLDDEEWEQNELDAGR</sequence>
<feature type="coiled-coil region" evidence="1">
    <location>
        <begin position="59"/>
        <end position="90"/>
    </location>
</feature>
<keyword evidence="4" id="KW-1185">Reference proteome</keyword>
<evidence type="ECO:0000256" key="1">
    <source>
        <dbReference type="SAM" id="Coils"/>
    </source>
</evidence>
<dbReference type="EMBL" id="MU151061">
    <property type="protein sequence ID" value="KAF9453426.1"/>
    <property type="molecule type" value="Genomic_DNA"/>
</dbReference>
<proteinExistence type="predicted"/>
<dbReference type="Gene3D" id="3.10.350.10">
    <property type="entry name" value="LysM domain"/>
    <property type="match status" value="1"/>
</dbReference>
<comment type="caution">
    <text evidence="3">The sequence shown here is derived from an EMBL/GenBank/DDBJ whole genome shotgun (WGS) entry which is preliminary data.</text>
</comment>
<evidence type="ECO:0000313" key="4">
    <source>
        <dbReference type="Proteomes" id="UP000807342"/>
    </source>
</evidence>
<dbReference type="Proteomes" id="UP000807342">
    <property type="component" value="Unassembled WGS sequence"/>
</dbReference>
<reference evidence="3" key="1">
    <citation type="submission" date="2020-11" db="EMBL/GenBank/DDBJ databases">
        <authorList>
            <consortium name="DOE Joint Genome Institute"/>
            <person name="Ahrendt S."/>
            <person name="Riley R."/>
            <person name="Andreopoulos W."/>
            <person name="Labutti K."/>
            <person name="Pangilinan J."/>
            <person name="Ruiz-Duenas F.J."/>
            <person name="Barrasa J.M."/>
            <person name="Sanchez-Garcia M."/>
            <person name="Camarero S."/>
            <person name="Miyauchi S."/>
            <person name="Serrano A."/>
            <person name="Linde D."/>
            <person name="Babiker R."/>
            <person name="Drula E."/>
            <person name="Ayuso-Fernandez I."/>
            <person name="Pacheco R."/>
            <person name="Padilla G."/>
            <person name="Ferreira P."/>
            <person name="Barriuso J."/>
            <person name="Kellner H."/>
            <person name="Castanera R."/>
            <person name="Alfaro M."/>
            <person name="Ramirez L."/>
            <person name="Pisabarro A.G."/>
            <person name="Kuo A."/>
            <person name="Tritt A."/>
            <person name="Lipzen A."/>
            <person name="He G."/>
            <person name="Yan M."/>
            <person name="Ng V."/>
            <person name="Cullen D."/>
            <person name="Martin F."/>
            <person name="Rosso M.-N."/>
            <person name="Henrissat B."/>
            <person name="Hibbett D."/>
            <person name="Martinez A.T."/>
            <person name="Grigoriev I.V."/>
        </authorList>
    </citation>
    <scope>NUCLEOTIDE SEQUENCE</scope>
    <source>
        <strain evidence="3">MF-IS2</strain>
    </source>
</reference>
<keyword evidence="1" id="KW-0175">Coiled coil</keyword>
<dbReference type="InterPro" id="IPR036779">
    <property type="entry name" value="LysM_dom_sf"/>
</dbReference>
<dbReference type="OrthoDB" id="2107166at2759"/>
<feature type="non-terminal residue" evidence="3">
    <location>
        <position position="159"/>
    </location>
</feature>
<name>A0A9P6C5Y4_9AGAR</name>
<dbReference type="AlphaFoldDB" id="A0A9P6C5Y4"/>
<gene>
    <name evidence="3" type="ORF">P691DRAFT_620873</name>
</gene>